<feature type="domain" description="ABC transporter" evidence="4">
    <location>
        <begin position="8"/>
        <end position="257"/>
    </location>
</feature>
<dbReference type="GO" id="GO:0015808">
    <property type="term" value="P:L-alanine transport"/>
    <property type="evidence" value="ECO:0007669"/>
    <property type="project" value="TreeGrafter"/>
</dbReference>
<dbReference type="GO" id="GO:0042941">
    <property type="term" value="P:D-alanine transmembrane transport"/>
    <property type="evidence" value="ECO:0007669"/>
    <property type="project" value="TreeGrafter"/>
</dbReference>
<dbReference type="InterPro" id="IPR032823">
    <property type="entry name" value="BCA_ABC_TP_C"/>
</dbReference>
<evidence type="ECO:0000256" key="2">
    <source>
        <dbReference type="ARBA" id="ARBA00022741"/>
    </source>
</evidence>
<dbReference type="GO" id="GO:1903806">
    <property type="term" value="P:L-isoleucine import across plasma membrane"/>
    <property type="evidence" value="ECO:0007669"/>
    <property type="project" value="TreeGrafter"/>
</dbReference>
<dbReference type="Pfam" id="PF00005">
    <property type="entry name" value="ABC_tran"/>
    <property type="match status" value="1"/>
</dbReference>
<dbReference type="GO" id="GO:0016887">
    <property type="term" value="F:ATP hydrolysis activity"/>
    <property type="evidence" value="ECO:0007669"/>
    <property type="project" value="InterPro"/>
</dbReference>
<sequence length="262" mass="28913">MKDPTPVLEIRELTRSFGGLTAVDGFDAVVSQGEIVSVVGPNGAGKTTLFNLISGVLKPSAGSIRLLGRELVGQAAHKITHLGIARTFQNIRVFPQLTVRENILLGTHQWTRSGALGSVFFWPPTMRAERAAQAEVQIAIELFRERLEPRLEDPAFTLSYANRRRTEIARALAARPKLLLLDEPAAGMNPYERIEIAGLIRSMCDRGLTILLIEHHMPLVMEISDRVIVMDHGVKIAEGLPDEVNRNPRVIEAYLGRRATSA</sequence>
<keyword evidence="1" id="KW-0813">Transport</keyword>
<dbReference type="PANTHER" id="PTHR45772">
    <property type="entry name" value="CONSERVED COMPONENT OF ABC TRANSPORTER FOR NATURAL AMINO ACIDS-RELATED"/>
    <property type="match status" value="1"/>
</dbReference>
<proteinExistence type="predicted"/>
<protein>
    <submittedName>
        <fullName evidence="5">ABC transporter ATP-binding protein</fullName>
    </submittedName>
</protein>
<keyword evidence="3 5" id="KW-0067">ATP-binding</keyword>
<evidence type="ECO:0000256" key="3">
    <source>
        <dbReference type="ARBA" id="ARBA00022840"/>
    </source>
</evidence>
<dbReference type="Pfam" id="PF12399">
    <property type="entry name" value="BCA_ABC_TP_C"/>
    <property type="match status" value="1"/>
</dbReference>
<evidence type="ECO:0000313" key="6">
    <source>
        <dbReference type="Proteomes" id="UP000606991"/>
    </source>
</evidence>
<dbReference type="InterPro" id="IPR027417">
    <property type="entry name" value="P-loop_NTPase"/>
</dbReference>
<dbReference type="CDD" id="cd03219">
    <property type="entry name" value="ABC_Mj1267_LivG_branched"/>
    <property type="match status" value="1"/>
</dbReference>
<dbReference type="Proteomes" id="UP000606991">
    <property type="component" value="Unassembled WGS sequence"/>
</dbReference>
<dbReference type="FunFam" id="3.40.50.300:FF:000421">
    <property type="entry name" value="Branched-chain amino acid ABC transporter ATP-binding protein"/>
    <property type="match status" value="1"/>
</dbReference>
<dbReference type="RefSeq" id="WP_337309388.1">
    <property type="nucleotide sequence ID" value="NZ_JAEKNS010000037.1"/>
</dbReference>
<evidence type="ECO:0000256" key="1">
    <source>
        <dbReference type="ARBA" id="ARBA00022448"/>
    </source>
</evidence>
<dbReference type="Gene3D" id="3.40.50.300">
    <property type="entry name" value="P-loop containing nucleotide triphosphate hydrolases"/>
    <property type="match status" value="1"/>
</dbReference>
<organism evidence="5 6">
    <name type="scientific">Candidatus Aeolococcus gillhamiae</name>
    <dbReference type="NCBI Taxonomy" id="3127015"/>
    <lineage>
        <taxon>Bacteria</taxon>
        <taxon>Bacillati</taxon>
        <taxon>Candidatus Dormiibacterota</taxon>
        <taxon>Candidatus Dormibacteria</taxon>
        <taxon>Candidatus Aeolococcales</taxon>
        <taxon>Candidatus Aeolococcaceae</taxon>
        <taxon>Candidatus Aeolococcus</taxon>
    </lineage>
</organism>
<dbReference type="GO" id="GO:1903805">
    <property type="term" value="P:L-valine import across plasma membrane"/>
    <property type="evidence" value="ECO:0007669"/>
    <property type="project" value="TreeGrafter"/>
</dbReference>
<dbReference type="EMBL" id="JAEKNS010000037">
    <property type="protein sequence ID" value="MBJ7593785.1"/>
    <property type="molecule type" value="Genomic_DNA"/>
</dbReference>
<comment type="caution">
    <text evidence="5">The sequence shown here is derived from an EMBL/GenBank/DDBJ whole genome shotgun (WGS) entry which is preliminary data.</text>
</comment>
<keyword evidence="2" id="KW-0547">Nucleotide-binding</keyword>
<dbReference type="AlphaFoldDB" id="A0A934JVF5"/>
<accession>A0A934JVF5</accession>
<gene>
    <name evidence="5" type="ORF">JF886_02810</name>
</gene>
<dbReference type="InterPro" id="IPR003439">
    <property type="entry name" value="ABC_transporter-like_ATP-bd"/>
</dbReference>
<dbReference type="GO" id="GO:0005886">
    <property type="term" value="C:plasma membrane"/>
    <property type="evidence" value="ECO:0007669"/>
    <property type="project" value="TreeGrafter"/>
</dbReference>
<evidence type="ECO:0000313" key="5">
    <source>
        <dbReference type="EMBL" id="MBJ7593785.1"/>
    </source>
</evidence>
<dbReference type="PROSITE" id="PS50893">
    <property type="entry name" value="ABC_TRANSPORTER_2"/>
    <property type="match status" value="1"/>
</dbReference>
<dbReference type="GO" id="GO:0015192">
    <property type="term" value="F:L-phenylalanine transmembrane transporter activity"/>
    <property type="evidence" value="ECO:0007669"/>
    <property type="project" value="TreeGrafter"/>
</dbReference>
<dbReference type="SUPFAM" id="SSF52540">
    <property type="entry name" value="P-loop containing nucleoside triphosphate hydrolases"/>
    <property type="match status" value="1"/>
</dbReference>
<dbReference type="GO" id="GO:0015188">
    <property type="term" value="F:L-isoleucine transmembrane transporter activity"/>
    <property type="evidence" value="ECO:0007669"/>
    <property type="project" value="TreeGrafter"/>
</dbReference>
<evidence type="ECO:0000259" key="4">
    <source>
        <dbReference type="PROSITE" id="PS50893"/>
    </source>
</evidence>
<dbReference type="InterPro" id="IPR003593">
    <property type="entry name" value="AAA+_ATPase"/>
</dbReference>
<name>A0A934JVF5_9BACT</name>
<dbReference type="PANTHER" id="PTHR45772:SF7">
    <property type="entry name" value="AMINO ACID ABC TRANSPORTER ATP-BINDING PROTEIN"/>
    <property type="match status" value="1"/>
</dbReference>
<dbReference type="GO" id="GO:0005524">
    <property type="term" value="F:ATP binding"/>
    <property type="evidence" value="ECO:0007669"/>
    <property type="project" value="UniProtKB-KW"/>
</dbReference>
<dbReference type="GO" id="GO:0005304">
    <property type="term" value="F:L-valine transmembrane transporter activity"/>
    <property type="evidence" value="ECO:0007669"/>
    <property type="project" value="TreeGrafter"/>
</dbReference>
<dbReference type="InterPro" id="IPR051120">
    <property type="entry name" value="ABC_AA/LPS_Transport"/>
</dbReference>
<reference evidence="5 6" key="1">
    <citation type="submission" date="2020-10" db="EMBL/GenBank/DDBJ databases">
        <title>Ca. Dormibacterota MAGs.</title>
        <authorList>
            <person name="Montgomery K."/>
        </authorList>
    </citation>
    <scope>NUCLEOTIDE SEQUENCE [LARGE SCALE GENOMIC DNA]</scope>
    <source>
        <strain evidence="5">SC8812_S17_18</strain>
    </source>
</reference>
<dbReference type="SMART" id="SM00382">
    <property type="entry name" value="AAA"/>
    <property type="match status" value="1"/>
</dbReference>